<accession>A0ABT9ZR78</accession>
<comment type="caution">
    <text evidence="1">The sequence shown here is derived from an EMBL/GenBank/DDBJ whole genome shotgun (WGS) entry which is preliminary data.</text>
</comment>
<organism evidence="1 2">
    <name type="scientific">Evansella vedderi</name>
    <dbReference type="NCBI Taxonomy" id="38282"/>
    <lineage>
        <taxon>Bacteria</taxon>
        <taxon>Bacillati</taxon>
        <taxon>Bacillota</taxon>
        <taxon>Bacilli</taxon>
        <taxon>Bacillales</taxon>
        <taxon>Bacillaceae</taxon>
        <taxon>Evansella</taxon>
    </lineage>
</organism>
<proteinExistence type="predicted"/>
<name>A0ABT9ZR78_9BACI</name>
<gene>
    <name evidence="1" type="ORF">J2S74_000042</name>
</gene>
<evidence type="ECO:0000313" key="2">
    <source>
        <dbReference type="Proteomes" id="UP001230005"/>
    </source>
</evidence>
<protein>
    <submittedName>
        <fullName evidence="1">Uncharacterized protein</fullName>
    </submittedName>
</protein>
<evidence type="ECO:0000313" key="1">
    <source>
        <dbReference type="EMBL" id="MDQ0252670.1"/>
    </source>
</evidence>
<sequence>MERLANLSEVDQSADVNKEEGWAIVGRTPDRDKWKGEAVRSVWRQGNLVLRIIALNLILVNHNMEYYETFIELQP</sequence>
<reference evidence="1 2" key="1">
    <citation type="submission" date="2023-07" db="EMBL/GenBank/DDBJ databases">
        <title>Genomic Encyclopedia of Type Strains, Phase IV (KMG-IV): sequencing the most valuable type-strain genomes for metagenomic binning, comparative biology and taxonomic classification.</title>
        <authorList>
            <person name="Goeker M."/>
        </authorList>
    </citation>
    <scope>NUCLEOTIDE SEQUENCE [LARGE SCALE GENOMIC DNA]</scope>
    <source>
        <strain evidence="1 2">DSM 9768</strain>
    </source>
</reference>
<dbReference type="Proteomes" id="UP001230005">
    <property type="component" value="Unassembled WGS sequence"/>
</dbReference>
<keyword evidence="2" id="KW-1185">Reference proteome</keyword>
<dbReference type="RefSeq" id="WP_307320332.1">
    <property type="nucleotide sequence ID" value="NZ_JAUSUG010000001.1"/>
</dbReference>
<dbReference type="EMBL" id="JAUSUG010000001">
    <property type="protein sequence ID" value="MDQ0252670.1"/>
    <property type="molecule type" value="Genomic_DNA"/>
</dbReference>